<feature type="domain" description="AAA+ ATPase" evidence="6">
    <location>
        <begin position="57"/>
        <end position="351"/>
    </location>
</feature>
<dbReference type="Pfam" id="PF00004">
    <property type="entry name" value="AAA"/>
    <property type="match status" value="1"/>
</dbReference>
<dbReference type="RefSeq" id="WP_200607352.1">
    <property type="nucleotide sequence ID" value="NZ_CP071517.1"/>
</dbReference>
<dbReference type="NCBIfam" id="NF003544">
    <property type="entry name" value="PRK05201.1"/>
    <property type="match status" value="1"/>
</dbReference>
<dbReference type="SMART" id="SM00382">
    <property type="entry name" value="AAA"/>
    <property type="match status" value="1"/>
</dbReference>
<dbReference type="InterPro" id="IPR004491">
    <property type="entry name" value="HslU"/>
</dbReference>
<dbReference type="PANTHER" id="PTHR48102:SF3">
    <property type="entry name" value="ATP-DEPENDENT PROTEASE ATPASE SUBUNIT HSLU"/>
    <property type="match status" value="1"/>
</dbReference>
<dbReference type="InterPro" id="IPR050052">
    <property type="entry name" value="ATP-dep_Clp_protease_ClpX"/>
</dbReference>
<evidence type="ECO:0000256" key="4">
    <source>
        <dbReference type="ARBA" id="ARBA00023186"/>
    </source>
</evidence>
<evidence type="ECO:0000256" key="1">
    <source>
        <dbReference type="ARBA" id="ARBA00009771"/>
    </source>
</evidence>
<keyword evidence="8" id="KW-0645">Protease</keyword>
<dbReference type="InterPro" id="IPR019489">
    <property type="entry name" value="Clp_ATPase_C"/>
</dbReference>
<dbReference type="HAMAP" id="MF_00249">
    <property type="entry name" value="HslU"/>
    <property type="match status" value="1"/>
</dbReference>
<accession>A0ABX7R7F2</accession>
<dbReference type="SUPFAM" id="SSF52540">
    <property type="entry name" value="P-loop containing nucleoside triphosphate hydrolases"/>
    <property type="match status" value="1"/>
</dbReference>
<evidence type="ECO:0000256" key="5">
    <source>
        <dbReference type="HAMAP-Rule" id="MF_00249"/>
    </source>
</evidence>
<dbReference type="GO" id="GO:0006508">
    <property type="term" value="P:proteolysis"/>
    <property type="evidence" value="ECO:0007669"/>
    <property type="project" value="UniProtKB-KW"/>
</dbReference>
<dbReference type="GO" id="GO:0008233">
    <property type="term" value="F:peptidase activity"/>
    <property type="evidence" value="ECO:0007669"/>
    <property type="project" value="UniProtKB-KW"/>
</dbReference>
<sequence>MPIKPDTSHATMTPREIVQELDRHIVGQHAAKRAVAIALRNRWRRMQLDDDLRNEVMPKNILMIGPTGVGKTEIARRLATLANAPFVKVEATRFTEVGYVGKDVEQIVRDLADTAVKLYREQAKQKVRTQAEERAEERILDALLPRRAGATSTVFGFNAAEAAKDEPSSQDNETRAKLRKQLRSGALDDREIEIETAVNVGVDIMAPPGMEEMGQQLRQMFSQVAGAKTHKKSMAIRAARSQLTEDEAGKLVNEDDVREAAIEACEQHGIVFIDEIDKVAKRGENVGGGDVSREGVQRDLLPLVEGSTVSTKYGPVKTDHILFIASGAFHLAKPSDLIPELQGRFPIRVELTALSKDDFVRILTEPKAALVTQYIELLKTEGVAVQFGADAVERLAEIAAQVNERQENIGARRLHTVLERLLDTLSYEAPDRGGQAITIDRAYVESHLGELVKDPDLSRYIL</sequence>
<dbReference type="NCBIfam" id="TIGR00390">
    <property type="entry name" value="hslU"/>
    <property type="match status" value="1"/>
</dbReference>
<dbReference type="PANTHER" id="PTHR48102">
    <property type="entry name" value="ATP-DEPENDENT CLP PROTEASE ATP-BINDING SUBUNIT CLPX-LIKE, MITOCHONDRIAL-RELATED"/>
    <property type="match status" value="1"/>
</dbReference>
<keyword evidence="8" id="KW-0378">Hydrolase</keyword>
<dbReference type="Proteomes" id="UP000663400">
    <property type="component" value="Chromosome"/>
</dbReference>
<dbReference type="InterPro" id="IPR027417">
    <property type="entry name" value="P-loop_NTPase"/>
</dbReference>
<dbReference type="InterPro" id="IPR003593">
    <property type="entry name" value="AAA+_ATPase"/>
</dbReference>
<feature type="domain" description="Clp ATPase C-terminal" evidence="7">
    <location>
        <begin position="354"/>
        <end position="453"/>
    </location>
</feature>
<evidence type="ECO:0000259" key="7">
    <source>
        <dbReference type="SMART" id="SM01086"/>
    </source>
</evidence>
<comment type="subcellular location">
    <subcellularLocation>
        <location evidence="5">Cytoplasm</location>
    </subcellularLocation>
</comment>
<evidence type="ECO:0000256" key="3">
    <source>
        <dbReference type="ARBA" id="ARBA00022840"/>
    </source>
</evidence>
<reference evidence="8 9" key="1">
    <citation type="submission" date="2021-02" db="EMBL/GenBank/DDBJ databases">
        <title>Lysobacter arenosi sp. nov., isolated from soil of gangwondo yeongwol, south Korea.</title>
        <authorList>
            <person name="Kim K.R."/>
            <person name="Kim K.H."/>
            <person name="Jeon C.O."/>
        </authorList>
    </citation>
    <scope>NUCLEOTIDE SEQUENCE [LARGE SCALE GENOMIC DNA]</scope>
    <source>
        <strain evidence="8 9">R7</strain>
    </source>
</reference>
<comment type="similarity">
    <text evidence="1 5">Belongs to the ClpX chaperone family. HslU subfamily.</text>
</comment>
<organism evidence="8 9">
    <name type="scientific">Lysobacter arenosi</name>
    <dbReference type="NCBI Taxonomy" id="2795387"/>
    <lineage>
        <taxon>Bacteria</taxon>
        <taxon>Pseudomonadati</taxon>
        <taxon>Pseudomonadota</taxon>
        <taxon>Gammaproteobacteria</taxon>
        <taxon>Lysobacterales</taxon>
        <taxon>Lysobacteraceae</taxon>
        <taxon>Lysobacter</taxon>
    </lineage>
</organism>
<dbReference type="Pfam" id="PF07724">
    <property type="entry name" value="AAA_2"/>
    <property type="match status" value="1"/>
</dbReference>
<name>A0ABX7R7F2_9GAMM</name>
<dbReference type="EMBL" id="CP071517">
    <property type="protein sequence ID" value="QSX73920.1"/>
    <property type="molecule type" value="Genomic_DNA"/>
</dbReference>
<keyword evidence="3 5" id="KW-0067">ATP-binding</keyword>
<feature type="binding site" evidence="5">
    <location>
        <position position="26"/>
    </location>
    <ligand>
        <name>ATP</name>
        <dbReference type="ChEBI" id="CHEBI:30616"/>
    </ligand>
</feature>
<comment type="function">
    <text evidence="5">ATPase subunit of a proteasome-like degradation complex; this subunit has chaperone activity. The binding of ATP and its subsequent hydrolysis by HslU are essential for unfolding of protein substrates subsequently hydrolyzed by HslV. HslU recognizes the N-terminal part of its protein substrates and unfolds these before they are guided to HslV for hydrolysis.</text>
</comment>
<feature type="binding site" evidence="5">
    <location>
        <position position="340"/>
    </location>
    <ligand>
        <name>ATP</name>
        <dbReference type="ChEBI" id="CHEBI:30616"/>
    </ligand>
</feature>
<evidence type="ECO:0000313" key="8">
    <source>
        <dbReference type="EMBL" id="QSX73920.1"/>
    </source>
</evidence>
<proteinExistence type="inferred from homology"/>
<dbReference type="Gene3D" id="3.40.50.300">
    <property type="entry name" value="P-loop containing nucleotide triphosphate hydrolases"/>
    <property type="match status" value="2"/>
</dbReference>
<keyword evidence="2 5" id="KW-0547">Nucleotide-binding</keyword>
<keyword evidence="9" id="KW-1185">Reference proteome</keyword>
<dbReference type="CDD" id="cd19498">
    <property type="entry name" value="RecA-like_HslU"/>
    <property type="match status" value="1"/>
</dbReference>
<dbReference type="InterPro" id="IPR003959">
    <property type="entry name" value="ATPase_AAA_core"/>
</dbReference>
<feature type="binding site" evidence="5">
    <location>
        <position position="274"/>
    </location>
    <ligand>
        <name>ATP</name>
        <dbReference type="ChEBI" id="CHEBI:30616"/>
    </ligand>
</feature>
<gene>
    <name evidence="5 8" type="primary">hslU</name>
    <name evidence="8" type="ORF">HIV01_011855</name>
</gene>
<feature type="binding site" evidence="5">
    <location>
        <begin position="68"/>
        <end position="73"/>
    </location>
    <ligand>
        <name>ATP</name>
        <dbReference type="ChEBI" id="CHEBI:30616"/>
    </ligand>
</feature>
<evidence type="ECO:0000259" key="6">
    <source>
        <dbReference type="SMART" id="SM00382"/>
    </source>
</evidence>
<evidence type="ECO:0000313" key="9">
    <source>
        <dbReference type="Proteomes" id="UP000663400"/>
    </source>
</evidence>
<keyword evidence="5" id="KW-0963">Cytoplasm</keyword>
<protein>
    <recommendedName>
        <fullName evidence="5">ATP-dependent protease ATPase subunit HslU</fullName>
    </recommendedName>
    <alternativeName>
        <fullName evidence="5">Unfoldase HslU</fullName>
    </alternativeName>
</protein>
<feature type="binding site" evidence="5">
    <location>
        <position position="412"/>
    </location>
    <ligand>
        <name>ATP</name>
        <dbReference type="ChEBI" id="CHEBI:30616"/>
    </ligand>
</feature>
<evidence type="ECO:0000256" key="2">
    <source>
        <dbReference type="ARBA" id="ARBA00022741"/>
    </source>
</evidence>
<dbReference type="SMART" id="SM01086">
    <property type="entry name" value="ClpB_D2-small"/>
    <property type="match status" value="1"/>
</dbReference>
<dbReference type="Gene3D" id="1.10.8.60">
    <property type="match status" value="1"/>
</dbReference>
<comment type="subunit">
    <text evidence="5">A double ring-shaped homohexamer of HslV is capped on each side by a ring-shaped HslU homohexamer. The assembly of the HslU/HslV complex is dependent on binding of ATP.</text>
</comment>
<keyword evidence="4 5" id="KW-0143">Chaperone</keyword>